<dbReference type="Proteomes" id="UP001162480">
    <property type="component" value="Chromosome 2"/>
</dbReference>
<keyword evidence="3" id="KW-1185">Reference proteome</keyword>
<organism evidence="2 3">
    <name type="scientific">Octopus vulgaris</name>
    <name type="common">Common octopus</name>
    <dbReference type="NCBI Taxonomy" id="6645"/>
    <lineage>
        <taxon>Eukaryota</taxon>
        <taxon>Metazoa</taxon>
        <taxon>Spiralia</taxon>
        <taxon>Lophotrochozoa</taxon>
        <taxon>Mollusca</taxon>
        <taxon>Cephalopoda</taxon>
        <taxon>Coleoidea</taxon>
        <taxon>Octopodiformes</taxon>
        <taxon>Octopoda</taxon>
        <taxon>Incirrata</taxon>
        <taxon>Octopodidae</taxon>
        <taxon>Octopus</taxon>
    </lineage>
</organism>
<evidence type="ECO:0000313" key="2">
    <source>
        <dbReference type="EMBL" id="CAI9718485.1"/>
    </source>
</evidence>
<sequence>MEVQMSPPKEGGGVGVGVGGGVGGGVGVGVGGGGGGGGGGNGEKKETYHSVTGSDTAKLIVYLESVSKVCPKMGVNIMTKSKVGPKEKLGVQSTFRTH</sequence>
<evidence type="ECO:0000313" key="3">
    <source>
        <dbReference type="Proteomes" id="UP001162480"/>
    </source>
</evidence>
<proteinExistence type="predicted"/>
<protein>
    <submittedName>
        <fullName evidence="2">Uncharacterized protein</fullName>
    </submittedName>
</protein>
<gene>
    <name evidence="2" type="ORF">OCTVUL_1B010102</name>
</gene>
<evidence type="ECO:0000256" key="1">
    <source>
        <dbReference type="SAM" id="MobiDB-lite"/>
    </source>
</evidence>
<reference evidence="2" key="1">
    <citation type="submission" date="2023-08" db="EMBL/GenBank/DDBJ databases">
        <authorList>
            <person name="Alioto T."/>
            <person name="Alioto T."/>
            <person name="Gomez Garrido J."/>
        </authorList>
    </citation>
    <scope>NUCLEOTIDE SEQUENCE</scope>
</reference>
<name>A0AA36ALP0_OCTVU</name>
<accession>A0AA36ALP0</accession>
<feature type="region of interest" description="Disordered" evidence="1">
    <location>
        <begin position="31"/>
        <end position="50"/>
    </location>
</feature>
<dbReference type="AlphaFoldDB" id="A0AA36ALP0"/>
<feature type="compositionally biased region" description="Gly residues" evidence="1">
    <location>
        <begin position="31"/>
        <end position="41"/>
    </location>
</feature>
<dbReference type="EMBL" id="OX597815">
    <property type="protein sequence ID" value="CAI9718485.1"/>
    <property type="molecule type" value="Genomic_DNA"/>
</dbReference>